<organism evidence="1 2">
    <name type="scientific">Plakobranchus ocellatus</name>
    <dbReference type="NCBI Taxonomy" id="259542"/>
    <lineage>
        <taxon>Eukaryota</taxon>
        <taxon>Metazoa</taxon>
        <taxon>Spiralia</taxon>
        <taxon>Lophotrochozoa</taxon>
        <taxon>Mollusca</taxon>
        <taxon>Gastropoda</taxon>
        <taxon>Heterobranchia</taxon>
        <taxon>Euthyneura</taxon>
        <taxon>Panpulmonata</taxon>
        <taxon>Sacoglossa</taxon>
        <taxon>Placobranchoidea</taxon>
        <taxon>Plakobranchidae</taxon>
        <taxon>Plakobranchus</taxon>
    </lineage>
</organism>
<gene>
    <name evidence="1" type="ORF">PoB_004952100</name>
</gene>
<reference evidence="1 2" key="1">
    <citation type="journal article" date="2021" name="Elife">
        <title>Chloroplast acquisition without the gene transfer in kleptoplastic sea slugs, Plakobranchus ocellatus.</title>
        <authorList>
            <person name="Maeda T."/>
            <person name="Takahashi S."/>
            <person name="Yoshida T."/>
            <person name="Shimamura S."/>
            <person name="Takaki Y."/>
            <person name="Nagai Y."/>
            <person name="Toyoda A."/>
            <person name="Suzuki Y."/>
            <person name="Arimoto A."/>
            <person name="Ishii H."/>
            <person name="Satoh N."/>
            <person name="Nishiyama T."/>
            <person name="Hasebe M."/>
            <person name="Maruyama T."/>
            <person name="Minagawa J."/>
            <person name="Obokata J."/>
            <person name="Shigenobu S."/>
        </authorList>
    </citation>
    <scope>NUCLEOTIDE SEQUENCE [LARGE SCALE GENOMIC DNA]</scope>
</reference>
<protein>
    <submittedName>
        <fullName evidence="1">Uncharacterized protein</fullName>
    </submittedName>
</protein>
<proteinExistence type="predicted"/>
<name>A0AAV4BRB2_9GAST</name>
<dbReference type="Proteomes" id="UP000735302">
    <property type="component" value="Unassembled WGS sequence"/>
</dbReference>
<sequence>MRSLVTSIFRYAYEFAASCRIQAGAMRFLPKILHIFYLDYVSNVEISSRLNRATDDLAAVVKRETLKMYGHINTSKGPAKSNLQGTDRQYFHKK</sequence>
<evidence type="ECO:0000313" key="1">
    <source>
        <dbReference type="EMBL" id="GFO23016.1"/>
    </source>
</evidence>
<keyword evidence="2" id="KW-1185">Reference proteome</keyword>
<comment type="caution">
    <text evidence="1">The sequence shown here is derived from an EMBL/GenBank/DDBJ whole genome shotgun (WGS) entry which is preliminary data.</text>
</comment>
<dbReference type="EMBL" id="BLXT01005495">
    <property type="protein sequence ID" value="GFO23016.1"/>
    <property type="molecule type" value="Genomic_DNA"/>
</dbReference>
<evidence type="ECO:0000313" key="2">
    <source>
        <dbReference type="Proteomes" id="UP000735302"/>
    </source>
</evidence>
<dbReference type="AlphaFoldDB" id="A0AAV4BRB2"/>
<accession>A0AAV4BRB2</accession>